<comment type="caution">
    <text evidence="6">The sequence shown here is derived from an EMBL/GenBank/DDBJ whole genome shotgun (WGS) entry which is preliminary data.</text>
</comment>
<reference evidence="6" key="1">
    <citation type="submission" date="2021-04" db="EMBL/GenBank/DDBJ databases">
        <title>Genome based classification of Actinospica acidithermotolerans sp. nov., an actinobacterium isolated from an Indonesian hot spring.</title>
        <authorList>
            <person name="Kusuma A.B."/>
            <person name="Putra K.E."/>
            <person name="Nafisah S."/>
            <person name="Loh J."/>
            <person name="Nouioui I."/>
            <person name="Goodfellow M."/>
        </authorList>
    </citation>
    <scope>NUCLEOTIDE SEQUENCE</scope>
    <source>
        <strain evidence="6">MGRD01-02</strain>
    </source>
</reference>
<dbReference type="Gene3D" id="3.40.190.10">
    <property type="entry name" value="Periplasmic binding protein-like II"/>
    <property type="match status" value="1"/>
</dbReference>
<dbReference type="SUPFAM" id="SSF53850">
    <property type="entry name" value="Periplasmic binding protein-like II"/>
    <property type="match status" value="1"/>
</dbReference>
<proteinExistence type="inferred from homology"/>
<dbReference type="InterPro" id="IPR006059">
    <property type="entry name" value="SBP"/>
</dbReference>
<feature type="chain" id="PRO_5037597955" evidence="5">
    <location>
        <begin position="26"/>
        <end position="420"/>
    </location>
</feature>
<evidence type="ECO:0000313" key="6">
    <source>
        <dbReference type="EMBL" id="MBR7829882.1"/>
    </source>
</evidence>
<dbReference type="Pfam" id="PF13416">
    <property type="entry name" value="SBP_bac_8"/>
    <property type="match status" value="1"/>
</dbReference>
<keyword evidence="3" id="KW-0813">Transport</keyword>
<evidence type="ECO:0000313" key="7">
    <source>
        <dbReference type="Proteomes" id="UP000676325"/>
    </source>
</evidence>
<dbReference type="EMBL" id="JAGSOH010000104">
    <property type="protein sequence ID" value="MBR7829882.1"/>
    <property type="molecule type" value="Genomic_DNA"/>
</dbReference>
<evidence type="ECO:0000256" key="4">
    <source>
        <dbReference type="ARBA" id="ARBA00022729"/>
    </source>
</evidence>
<keyword evidence="4 5" id="KW-0732">Signal</keyword>
<dbReference type="PROSITE" id="PS51257">
    <property type="entry name" value="PROKAR_LIPOPROTEIN"/>
    <property type="match status" value="1"/>
</dbReference>
<dbReference type="GO" id="GO:0030313">
    <property type="term" value="C:cell envelope"/>
    <property type="evidence" value="ECO:0007669"/>
    <property type="project" value="UniProtKB-SubCell"/>
</dbReference>
<name>A0A941EG51_9ACTN</name>
<comment type="subcellular location">
    <subcellularLocation>
        <location evidence="1">Cell envelope</location>
    </subcellularLocation>
</comment>
<evidence type="ECO:0000256" key="1">
    <source>
        <dbReference type="ARBA" id="ARBA00004196"/>
    </source>
</evidence>
<evidence type="ECO:0000256" key="2">
    <source>
        <dbReference type="ARBA" id="ARBA00008520"/>
    </source>
</evidence>
<dbReference type="AlphaFoldDB" id="A0A941EG51"/>
<keyword evidence="7" id="KW-1185">Reference proteome</keyword>
<feature type="signal peptide" evidence="5">
    <location>
        <begin position="1"/>
        <end position="25"/>
    </location>
</feature>
<dbReference type="Proteomes" id="UP000676325">
    <property type="component" value="Unassembled WGS sequence"/>
</dbReference>
<organism evidence="6 7">
    <name type="scientific">Actinospica acidithermotolerans</name>
    <dbReference type="NCBI Taxonomy" id="2828514"/>
    <lineage>
        <taxon>Bacteria</taxon>
        <taxon>Bacillati</taxon>
        <taxon>Actinomycetota</taxon>
        <taxon>Actinomycetes</taxon>
        <taxon>Catenulisporales</taxon>
        <taxon>Actinospicaceae</taxon>
        <taxon>Actinospica</taxon>
    </lineage>
</organism>
<comment type="similarity">
    <text evidence="2">Belongs to the bacterial solute-binding protein 1 family.</text>
</comment>
<evidence type="ECO:0000256" key="3">
    <source>
        <dbReference type="ARBA" id="ARBA00022448"/>
    </source>
</evidence>
<dbReference type="PANTHER" id="PTHR43649:SF31">
    <property type="entry name" value="SN-GLYCEROL-3-PHOSPHATE-BINDING PERIPLASMIC PROTEIN UGPB"/>
    <property type="match status" value="1"/>
</dbReference>
<dbReference type="InterPro" id="IPR050490">
    <property type="entry name" value="Bact_solute-bd_prot1"/>
</dbReference>
<evidence type="ECO:0000256" key="5">
    <source>
        <dbReference type="SAM" id="SignalP"/>
    </source>
</evidence>
<accession>A0A941EG51</accession>
<sequence>MKTRLGHAKTAAIGAALLMVTSACSSGGGFGAGGSAPSGGGTSTGPLTVLIGSSGPAETKAVTAAAAAFTKQTGIKVTVTAAQNLTQQLAQGFAANSAPDVFYLDPVSFQSYAEKGALYAYADQISNPADFYPALKSAFTYNNTFTCVPKDWSTLGLAINESDWTAAGLTDADIPTTWSQLESVAKKLSTGGRAGLVLAPDHTGVDDFIYQNGGTLLSDDKKSAAFDSSQNVQAVSFVKTLLTSGAAKFPAALSAGWNGEAFGENKAAMTIVGNWLVGTMSSDYPSVKYKVVTLPSGPSGTKATLSFTNCWGIPASDSRRDEAVKLVDYLSSAEQQMTFAKEFGVMPSRESDAAAWTREFPSETAFLQGSPYAHADLAIAGGTQTISNYDSLVAQLASSDPKTLLSTVQTNFEALIKQNG</sequence>
<gene>
    <name evidence="6" type="ORF">KDK95_26490</name>
</gene>
<dbReference type="RefSeq" id="WP_212521015.1">
    <property type="nucleotide sequence ID" value="NZ_JAGSOH010000104.1"/>
</dbReference>
<dbReference type="PANTHER" id="PTHR43649">
    <property type="entry name" value="ARABINOSE-BINDING PROTEIN-RELATED"/>
    <property type="match status" value="1"/>
</dbReference>
<protein>
    <submittedName>
        <fullName evidence="6">Extracellular solute-binding protein</fullName>
    </submittedName>
</protein>